<feature type="domain" description="DUF2264" evidence="1">
    <location>
        <begin position="14"/>
        <end position="370"/>
    </location>
</feature>
<keyword evidence="4" id="KW-1185">Reference proteome</keyword>
<evidence type="ECO:0000259" key="2">
    <source>
        <dbReference type="Pfam" id="PF20938"/>
    </source>
</evidence>
<dbReference type="OrthoDB" id="5150166at2759"/>
<dbReference type="PANTHER" id="PTHR35339">
    <property type="entry name" value="LINALOOL DEHYDRATASE_ISOMERASE DOMAIN-CONTAINING PROTEIN"/>
    <property type="match status" value="1"/>
</dbReference>
<dbReference type="InterPro" id="IPR049237">
    <property type="entry name" value="DUF2264_C"/>
</dbReference>
<dbReference type="AlphaFoldDB" id="A0A8K0TJB8"/>
<dbReference type="Pfam" id="PF10022">
    <property type="entry name" value="DUF2264"/>
    <property type="match status" value="1"/>
</dbReference>
<evidence type="ECO:0000313" key="3">
    <source>
        <dbReference type="EMBL" id="KAH7367463.1"/>
    </source>
</evidence>
<reference evidence="3" key="1">
    <citation type="journal article" date="2021" name="Nat. Commun.">
        <title>Genetic determinants of endophytism in the Arabidopsis root mycobiome.</title>
        <authorList>
            <person name="Mesny F."/>
            <person name="Miyauchi S."/>
            <person name="Thiergart T."/>
            <person name="Pickel B."/>
            <person name="Atanasova L."/>
            <person name="Karlsson M."/>
            <person name="Huettel B."/>
            <person name="Barry K.W."/>
            <person name="Haridas S."/>
            <person name="Chen C."/>
            <person name="Bauer D."/>
            <person name="Andreopoulos W."/>
            <person name="Pangilinan J."/>
            <person name="LaButti K."/>
            <person name="Riley R."/>
            <person name="Lipzen A."/>
            <person name="Clum A."/>
            <person name="Drula E."/>
            <person name="Henrissat B."/>
            <person name="Kohler A."/>
            <person name="Grigoriev I.V."/>
            <person name="Martin F.M."/>
            <person name="Hacquard S."/>
        </authorList>
    </citation>
    <scope>NUCLEOTIDE SEQUENCE</scope>
    <source>
        <strain evidence="3">MPI-CAGE-AT-0016</strain>
    </source>
</reference>
<gene>
    <name evidence="3" type="ORF">B0T11DRAFT_222395</name>
</gene>
<proteinExistence type="predicted"/>
<dbReference type="Pfam" id="PF20938">
    <property type="entry name" value="DUF2264_C"/>
    <property type="match status" value="1"/>
</dbReference>
<evidence type="ECO:0000313" key="4">
    <source>
        <dbReference type="Proteomes" id="UP000813385"/>
    </source>
</evidence>
<organism evidence="3 4">
    <name type="scientific">Plectosphaerella cucumerina</name>
    <dbReference type="NCBI Taxonomy" id="40658"/>
    <lineage>
        <taxon>Eukaryota</taxon>
        <taxon>Fungi</taxon>
        <taxon>Dikarya</taxon>
        <taxon>Ascomycota</taxon>
        <taxon>Pezizomycotina</taxon>
        <taxon>Sordariomycetes</taxon>
        <taxon>Hypocreomycetidae</taxon>
        <taxon>Glomerellales</taxon>
        <taxon>Plectosphaerellaceae</taxon>
        <taxon>Plectosphaerella</taxon>
    </lineage>
</organism>
<name>A0A8K0TJB8_9PEZI</name>
<dbReference type="PIRSF" id="PIRSF014753">
    <property type="entry name" value="UCP014753"/>
    <property type="match status" value="1"/>
</dbReference>
<dbReference type="InterPro" id="IPR049349">
    <property type="entry name" value="DUF2264_N"/>
</dbReference>
<dbReference type="InterPro" id="IPR016624">
    <property type="entry name" value="UCP014753"/>
</dbReference>
<evidence type="ECO:0000259" key="1">
    <source>
        <dbReference type="Pfam" id="PF10022"/>
    </source>
</evidence>
<sequence>MPALPGFTGNPLRTRDDVVRAAAALLAPLDKHKSPAGARVRLAVETAAGFDDVAAQLEGFARPLFAAAPLLLHGHDVSGLLTWIQGLAHGVDPAHPEYWGPIGHVDQRMVEVESIAFALLLAPDVFLSALDARARENLVAWLSGINDRRMPDNNWRWFRVFANLALTRALGVPEDEARKARLDEDLAMLDSFNVGEGWSSDGAWGDERRQADYYSGSFAMQFAPLLYVYFVGGDGERVRRYRAQATEFAAKYWRYMAANGAGIPFGRSMTYRFAMGAFWAVAALAKIELPRPLSSGAIKALLLRHLRWWAAPERGAMFHTDGTQSIGFAYPNMYMSEDYNSPQSVYWCLKSFVVLAIPSDDDFWLCKEEQYPVGAPVVDLIWPARQLLVNHEAHTFALSAGQGSKKPFKAREAKYGKFAYSALFGFSVPTGPLLHQVAPDSTLALSFDGGETWSVRRDPYDVRTERVLLCGRETTALVSRWKPWAYLDVVVETTLAATPEDFPGWHVRKHRLSWSDVPAWAGTLQVVDGGFAIDSTDNRGLFISQAEALPIYHDGWAVSEVERKAFVRSRAGVSGIADFSGEASERRRSRVEVMRPDPNTNLLAPRTQLPVVRHDLTLEPGSSSEEIFVTGVFGIDPIGSGVYSLWASPPWDEEVQAW</sequence>
<dbReference type="EMBL" id="JAGPXD010000002">
    <property type="protein sequence ID" value="KAH7367463.1"/>
    <property type="molecule type" value="Genomic_DNA"/>
</dbReference>
<comment type="caution">
    <text evidence="3">The sequence shown here is derived from an EMBL/GenBank/DDBJ whole genome shotgun (WGS) entry which is preliminary data.</text>
</comment>
<protein>
    <recommendedName>
        <fullName evidence="5">DUF2264 domain-containing protein</fullName>
    </recommendedName>
</protein>
<feature type="domain" description="DUF2264" evidence="2">
    <location>
        <begin position="384"/>
        <end position="647"/>
    </location>
</feature>
<dbReference type="PANTHER" id="PTHR35339:SF2">
    <property type="entry name" value="DUF2264 DOMAIN-CONTAINING PROTEIN-RELATED"/>
    <property type="match status" value="1"/>
</dbReference>
<evidence type="ECO:0008006" key="5">
    <source>
        <dbReference type="Google" id="ProtNLM"/>
    </source>
</evidence>
<dbReference type="Proteomes" id="UP000813385">
    <property type="component" value="Unassembled WGS sequence"/>
</dbReference>
<accession>A0A8K0TJB8</accession>